<protein>
    <submittedName>
        <fullName evidence="1">Uncharacterized protein</fullName>
    </submittedName>
</protein>
<reference evidence="2" key="1">
    <citation type="submission" date="2016-12" db="EMBL/GenBank/DDBJ databases">
        <authorList>
            <person name="Brunel B."/>
        </authorList>
    </citation>
    <scope>NUCLEOTIDE SEQUENCE [LARGE SCALE GENOMIC DNA]</scope>
</reference>
<name>A0A2P9AR11_9HYPH</name>
<organism evidence="1 2">
    <name type="scientific">Mesorhizobium delmotii</name>
    <dbReference type="NCBI Taxonomy" id="1631247"/>
    <lineage>
        <taxon>Bacteria</taxon>
        <taxon>Pseudomonadati</taxon>
        <taxon>Pseudomonadota</taxon>
        <taxon>Alphaproteobacteria</taxon>
        <taxon>Hyphomicrobiales</taxon>
        <taxon>Phyllobacteriaceae</taxon>
        <taxon>Mesorhizobium</taxon>
    </lineage>
</organism>
<evidence type="ECO:0000313" key="1">
    <source>
        <dbReference type="EMBL" id="SJM33602.1"/>
    </source>
</evidence>
<accession>A0A2P9AR11</accession>
<keyword evidence="2" id="KW-1185">Reference proteome</keyword>
<gene>
    <name evidence="1" type="ORF">BQ8482_360003</name>
</gene>
<proteinExistence type="predicted"/>
<evidence type="ECO:0000313" key="2">
    <source>
        <dbReference type="Proteomes" id="UP000245698"/>
    </source>
</evidence>
<dbReference type="Proteomes" id="UP000245698">
    <property type="component" value="Unassembled WGS sequence"/>
</dbReference>
<dbReference type="AlphaFoldDB" id="A0A2P9AR11"/>
<sequence length="40" mass="4402">MVDALTRDYANTAAMIFGTPPSFDDILESARQIEQDVNGK</sequence>
<dbReference type="EMBL" id="FUIG01000044">
    <property type="protein sequence ID" value="SJM33602.1"/>
    <property type="molecule type" value="Genomic_DNA"/>
</dbReference>